<feature type="region of interest" description="Disordered" evidence="1">
    <location>
        <begin position="413"/>
        <end position="451"/>
    </location>
</feature>
<dbReference type="PANTHER" id="PTHR34282">
    <property type="entry name" value="OS01G0228800 PROTEIN-RELATED"/>
    <property type="match status" value="1"/>
</dbReference>
<evidence type="ECO:0000313" key="3">
    <source>
        <dbReference type="Proteomes" id="UP000298416"/>
    </source>
</evidence>
<evidence type="ECO:0000313" key="2">
    <source>
        <dbReference type="EMBL" id="KAG6382383.1"/>
    </source>
</evidence>
<evidence type="ECO:0000256" key="1">
    <source>
        <dbReference type="SAM" id="MobiDB-lite"/>
    </source>
</evidence>
<dbReference type="AlphaFoldDB" id="A0A8X8VU26"/>
<dbReference type="PANTHER" id="PTHR34282:SF2">
    <property type="entry name" value="DUF3741 DOMAIN-CONTAINING PROTEIN"/>
    <property type="match status" value="1"/>
</dbReference>
<feature type="compositionally biased region" description="Polar residues" evidence="1">
    <location>
        <begin position="479"/>
        <end position="488"/>
    </location>
</feature>
<comment type="caution">
    <text evidence="2">The sequence shown here is derived from an EMBL/GenBank/DDBJ whole genome shotgun (WGS) entry which is preliminary data.</text>
</comment>
<keyword evidence="3" id="KW-1185">Reference proteome</keyword>
<protein>
    <recommendedName>
        <fullName evidence="4">DUF4378 domain-containing protein</fullName>
    </recommendedName>
</protein>
<feature type="compositionally biased region" description="Basic and acidic residues" evidence="1">
    <location>
        <begin position="313"/>
        <end position="340"/>
    </location>
</feature>
<feature type="compositionally biased region" description="Basic and acidic residues" evidence="1">
    <location>
        <begin position="492"/>
        <end position="507"/>
    </location>
</feature>
<feature type="region of interest" description="Disordered" evidence="1">
    <location>
        <begin position="292"/>
        <end position="393"/>
    </location>
</feature>
<gene>
    <name evidence="2" type="ORF">SASPL_157947</name>
</gene>
<dbReference type="Proteomes" id="UP000298416">
    <property type="component" value="Unassembled WGS sequence"/>
</dbReference>
<feature type="region of interest" description="Disordered" evidence="1">
    <location>
        <begin position="152"/>
        <end position="174"/>
    </location>
</feature>
<feature type="compositionally biased region" description="Basic and acidic residues" evidence="1">
    <location>
        <begin position="369"/>
        <end position="392"/>
    </location>
</feature>
<name>A0A8X8VU26_SALSN</name>
<accession>A0A8X8VU26</accession>
<reference evidence="2" key="2">
    <citation type="submission" date="2020-08" db="EMBL/GenBank/DDBJ databases">
        <title>Plant Genome Project.</title>
        <authorList>
            <person name="Zhang R.-G."/>
        </authorList>
    </citation>
    <scope>NUCLEOTIDE SEQUENCE</scope>
    <source>
        <strain evidence="2">Huo1</strain>
        <tissue evidence="2">Leaf</tissue>
    </source>
</reference>
<feature type="compositionally biased region" description="Low complexity" evidence="1">
    <location>
        <begin position="155"/>
        <end position="174"/>
    </location>
</feature>
<evidence type="ECO:0008006" key="4">
    <source>
        <dbReference type="Google" id="ProtNLM"/>
    </source>
</evidence>
<reference evidence="2" key="1">
    <citation type="submission" date="2018-01" db="EMBL/GenBank/DDBJ databases">
        <authorList>
            <person name="Mao J.F."/>
        </authorList>
    </citation>
    <scope>NUCLEOTIDE SEQUENCE</scope>
    <source>
        <strain evidence="2">Huo1</strain>
        <tissue evidence="2">Leaf</tissue>
    </source>
</reference>
<dbReference type="OrthoDB" id="1079501at2759"/>
<proteinExistence type="predicted"/>
<dbReference type="EMBL" id="PNBA02001101">
    <property type="protein sequence ID" value="KAG6382383.1"/>
    <property type="molecule type" value="Genomic_DNA"/>
</dbReference>
<sequence>MPVYRSLVTCDDPKGVADCKTVAKSNKARQKKLHKTSTSSNSKEEGGLCFQVMEVSRGAERLSKAVERPHTATDLLRGALHLQHSLVMFGKLHKEKRPLDLLDDNHKPRVSASRDCYDELRDVIRESFARLNLLPKEKLVCDADRKHSELCVDLPSSSSSQTSSSLLHSGSSGSPSIWLEKKSNLIAKLMGLEEAMPLKAGDGAFLKERRSPFLDIHLPRPNNKPQFKLARRETRTLEEIIETMQFKGILGRKSLHDYKLHSNALFLRNESAVDTPPIVIMEPLRVRADQCTDGGEHLKSRQTPRKTGAELPPRPELKAKKPNEKSAVDHSSKQKLDKRTQARPVKKAALDSLSTTRTSQPKPLPPQIQKKEVPKIRKPKDAKPQRSDKTQDVTKLAAVKTVRGNNVSKSLVARGKVAAADKDMKPTPLSRTVPKKSPRKGESNSKPSPHVVETIVSEFVLKNTEPKQTTEEVAKAYNVSDSSMNAASSPRDASDVTSKDDPHHIENDTLFPSLDSYQIKGCKILMNSRYLLLRSASFLNHVEELFDTGTHDSTVFQSSVDSEGLYDALLLDCAKEILERKSLSCRGTRNLWSQNLLRRPKYHSSIEQLVEEIADIIEGLQNYSEVCGNIVVIDSIYPMLDKDLRRNEEVTGAWDSGWRKGYAMEAVDEVMHEVEEQVLSEIVADVITEILQ</sequence>
<organism evidence="2">
    <name type="scientific">Salvia splendens</name>
    <name type="common">Scarlet sage</name>
    <dbReference type="NCBI Taxonomy" id="180675"/>
    <lineage>
        <taxon>Eukaryota</taxon>
        <taxon>Viridiplantae</taxon>
        <taxon>Streptophyta</taxon>
        <taxon>Embryophyta</taxon>
        <taxon>Tracheophyta</taxon>
        <taxon>Spermatophyta</taxon>
        <taxon>Magnoliopsida</taxon>
        <taxon>eudicotyledons</taxon>
        <taxon>Gunneridae</taxon>
        <taxon>Pentapetalae</taxon>
        <taxon>asterids</taxon>
        <taxon>lamiids</taxon>
        <taxon>Lamiales</taxon>
        <taxon>Lamiaceae</taxon>
        <taxon>Nepetoideae</taxon>
        <taxon>Mentheae</taxon>
        <taxon>Salviinae</taxon>
        <taxon>Salvia</taxon>
        <taxon>Salvia subgen. Calosphace</taxon>
        <taxon>core Calosphace</taxon>
    </lineage>
</organism>
<feature type="region of interest" description="Disordered" evidence="1">
    <location>
        <begin position="477"/>
        <end position="507"/>
    </location>
</feature>